<accession>A0ABP1DKS9</accession>
<evidence type="ECO:0000256" key="3">
    <source>
        <dbReference type="ARBA" id="ARBA00022737"/>
    </source>
</evidence>
<feature type="coiled-coil region" evidence="6">
    <location>
        <begin position="380"/>
        <end position="440"/>
    </location>
</feature>
<evidence type="ECO:0000256" key="5">
    <source>
        <dbReference type="ARBA" id="ARBA00023242"/>
    </source>
</evidence>
<proteinExistence type="predicted"/>
<evidence type="ECO:0000256" key="6">
    <source>
        <dbReference type="SAM" id="Coils"/>
    </source>
</evidence>
<name>A0ABP1DKS9_9APHY</name>
<feature type="region of interest" description="Disordered" evidence="7">
    <location>
        <begin position="286"/>
        <end position="320"/>
    </location>
</feature>
<feature type="compositionally biased region" description="Basic and acidic residues" evidence="7">
    <location>
        <begin position="222"/>
        <end position="231"/>
    </location>
</feature>
<keyword evidence="2" id="KW-0597">Phosphoprotein</keyword>
<keyword evidence="5" id="KW-0539">Nucleus</keyword>
<reference evidence="9" key="1">
    <citation type="submission" date="2024-04" db="EMBL/GenBank/DDBJ databases">
        <authorList>
            <person name="Shaw F."/>
            <person name="Minotto A."/>
        </authorList>
    </citation>
    <scope>NUCLEOTIDE SEQUENCE [LARGE SCALE GENOMIC DNA]</scope>
</reference>
<protein>
    <submittedName>
        <fullName evidence="8">Uncharacterized protein</fullName>
    </submittedName>
</protein>
<evidence type="ECO:0000256" key="7">
    <source>
        <dbReference type="SAM" id="MobiDB-lite"/>
    </source>
</evidence>
<dbReference type="Proteomes" id="UP001497453">
    <property type="component" value="Chromosome 4"/>
</dbReference>
<dbReference type="PANTHER" id="PTHR15263:SF1">
    <property type="entry name" value="NF-KAPPA-B INHIBITOR-LIKE PROTEIN 1"/>
    <property type="match status" value="1"/>
</dbReference>
<dbReference type="InterPro" id="IPR038753">
    <property type="entry name" value="NFKBIL1"/>
</dbReference>
<evidence type="ECO:0000256" key="4">
    <source>
        <dbReference type="ARBA" id="ARBA00023043"/>
    </source>
</evidence>
<sequence>MDGQSSSQAGPSTAPETSSTRTPLGISGCEVGVLDPSQRDRLLSTPDAKLSFATFHPRTAAAFQSGQPHKLSTQDELCNSKRIVIETVPGGESFWRWVPRARGVQSVEEEGHFPRVIEICGELVHCTQEQWDIYKLDPAYDCLIQPPPKLTVISRKGKKRASEAPSEGATRKAGAGLPDEEPSKKKARHVHVETVPESDSDDEDEVIEMIIDESQKPRIPSRLKELHQERARQRHRQRVSSGRTRPAAPPMGDQEIQELSMIDLTLEDESPPAASPQAADAFTFKRTYDEQSGRPSKRVRTRPPSQEKHGPRHPPQKAREKLEERIKISRMQREQAFVQSLFAAAAEANQTAYTTYDTRYTNGSPDLVSLEEKIRRVAEINEYEQARAAERARKEREAQEAAERRRRAEELRARLEQERIEQERRWAREQERRRRQKEQERWLYGPWTSQRALERYRMLSDVFDVAKFSPEKPIGFLDIPWPVLARPTTYGPQDIDWTAVEHFFKTVRTHMRSQDYKLFVEKSHKRFHPDRWKARRVLQSVEDEEERSLMEVAANTVAQAITPLWREVKG</sequence>
<keyword evidence="9" id="KW-1185">Reference proteome</keyword>
<evidence type="ECO:0000256" key="1">
    <source>
        <dbReference type="ARBA" id="ARBA00004123"/>
    </source>
</evidence>
<feature type="compositionally biased region" description="Acidic residues" evidence="7">
    <location>
        <begin position="196"/>
        <end position="211"/>
    </location>
</feature>
<keyword evidence="3" id="KW-0677">Repeat</keyword>
<evidence type="ECO:0000313" key="8">
    <source>
        <dbReference type="EMBL" id="CAL1707579.1"/>
    </source>
</evidence>
<keyword evidence="4" id="KW-0040">ANK repeat</keyword>
<keyword evidence="6" id="KW-0175">Coiled coil</keyword>
<gene>
    <name evidence="8" type="ORF">GFSPODELE1_LOCUS6439</name>
</gene>
<evidence type="ECO:0000256" key="2">
    <source>
        <dbReference type="ARBA" id="ARBA00022553"/>
    </source>
</evidence>
<feature type="region of interest" description="Disordered" evidence="7">
    <location>
        <begin position="1"/>
        <end position="30"/>
    </location>
</feature>
<feature type="compositionally biased region" description="Polar residues" evidence="7">
    <location>
        <begin position="1"/>
        <end position="22"/>
    </location>
</feature>
<organism evidence="8 9">
    <name type="scientific">Somion occarium</name>
    <dbReference type="NCBI Taxonomy" id="3059160"/>
    <lineage>
        <taxon>Eukaryota</taxon>
        <taxon>Fungi</taxon>
        <taxon>Dikarya</taxon>
        <taxon>Basidiomycota</taxon>
        <taxon>Agaricomycotina</taxon>
        <taxon>Agaricomycetes</taxon>
        <taxon>Polyporales</taxon>
        <taxon>Cerrenaceae</taxon>
        <taxon>Somion</taxon>
    </lineage>
</organism>
<evidence type="ECO:0000313" key="9">
    <source>
        <dbReference type="Proteomes" id="UP001497453"/>
    </source>
</evidence>
<feature type="region of interest" description="Disordered" evidence="7">
    <location>
        <begin position="153"/>
        <end position="254"/>
    </location>
</feature>
<dbReference type="EMBL" id="OZ037947">
    <property type="protein sequence ID" value="CAL1707579.1"/>
    <property type="molecule type" value="Genomic_DNA"/>
</dbReference>
<dbReference type="PANTHER" id="PTHR15263">
    <property type="entry name" value="I-KAPPA-B-LIKE PROTEIN IKBL"/>
    <property type="match status" value="1"/>
</dbReference>
<comment type="subcellular location">
    <subcellularLocation>
        <location evidence="1">Nucleus</location>
    </subcellularLocation>
</comment>